<dbReference type="EMBL" id="MBLM01000159">
    <property type="protein sequence ID" value="OHV29750.1"/>
    <property type="molecule type" value="Genomic_DNA"/>
</dbReference>
<protein>
    <submittedName>
        <fullName evidence="3">Uncharacterized protein</fullName>
    </submittedName>
</protein>
<feature type="transmembrane region" description="Helical" evidence="2">
    <location>
        <begin position="32"/>
        <end position="54"/>
    </location>
</feature>
<gene>
    <name evidence="3" type="ORF">CC117_28450</name>
</gene>
<comment type="caution">
    <text evidence="3">The sequence shown here is derived from an EMBL/GenBank/DDBJ whole genome shotgun (WGS) entry which is preliminary data.</text>
</comment>
<evidence type="ECO:0000313" key="4">
    <source>
        <dbReference type="Proteomes" id="UP000179627"/>
    </source>
</evidence>
<keyword evidence="2" id="KW-1133">Transmembrane helix</keyword>
<sequence length="191" mass="20212">MSLALRAHPPIGTVPVTAALTAGRRTRARRRLLRGGGLGVVVVAVAAALALAGLNDGQFRLVGDGLTLSSGSGVTQVTDDRVDMGDQVTAWRADGDLMIGYLNGTHATLSPADPVYRFGWHDLAHDKVVLGPAETPDGRTLAMGHVRGEPESVTVSTPRQTFEATVARSSSPLSRSERGTDEKGRRRRSDH</sequence>
<evidence type="ECO:0000256" key="2">
    <source>
        <dbReference type="SAM" id="Phobius"/>
    </source>
</evidence>
<keyword evidence="2" id="KW-0812">Transmembrane</keyword>
<dbReference type="Proteomes" id="UP000179627">
    <property type="component" value="Unassembled WGS sequence"/>
</dbReference>
<keyword evidence="2" id="KW-0472">Membrane</keyword>
<name>A0A1S1Q730_9ACTN</name>
<dbReference type="AlphaFoldDB" id="A0A1S1Q730"/>
<proteinExistence type="predicted"/>
<feature type="compositionally biased region" description="Polar residues" evidence="1">
    <location>
        <begin position="153"/>
        <end position="174"/>
    </location>
</feature>
<feature type="compositionally biased region" description="Basic and acidic residues" evidence="1">
    <location>
        <begin position="175"/>
        <end position="191"/>
    </location>
</feature>
<evidence type="ECO:0000256" key="1">
    <source>
        <dbReference type="SAM" id="MobiDB-lite"/>
    </source>
</evidence>
<reference evidence="4" key="1">
    <citation type="submission" date="2016-07" db="EMBL/GenBank/DDBJ databases">
        <title>Sequence Frankia sp. strain CcI1.17.</title>
        <authorList>
            <person name="Ghodhbane-Gtari F."/>
            <person name="Swanson E."/>
            <person name="Gueddou A."/>
            <person name="Morris K."/>
            <person name="Hezbri K."/>
            <person name="Ktari A."/>
            <person name="Nouioui I."/>
            <person name="Abebe-Akele F."/>
            <person name="Simpson S."/>
            <person name="Thomas K."/>
            <person name="Gtari M."/>
            <person name="Tisa L.S."/>
            <person name="Hurst S."/>
        </authorList>
    </citation>
    <scope>NUCLEOTIDE SEQUENCE [LARGE SCALE GENOMIC DNA]</scope>
    <source>
        <strain evidence="4">Cc1.17</strain>
    </source>
</reference>
<feature type="region of interest" description="Disordered" evidence="1">
    <location>
        <begin position="148"/>
        <end position="191"/>
    </location>
</feature>
<organism evidence="3 4">
    <name type="scientific">Parafrankia colletiae</name>
    <dbReference type="NCBI Taxonomy" id="573497"/>
    <lineage>
        <taxon>Bacteria</taxon>
        <taxon>Bacillati</taxon>
        <taxon>Actinomycetota</taxon>
        <taxon>Actinomycetes</taxon>
        <taxon>Frankiales</taxon>
        <taxon>Frankiaceae</taxon>
        <taxon>Parafrankia</taxon>
    </lineage>
</organism>
<accession>A0A1S1Q730</accession>
<evidence type="ECO:0000313" key="3">
    <source>
        <dbReference type="EMBL" id="OHV29750.1"/>
    </source>
</evidence>
<keyword evidence="4" id="KW-1185">Reference proteome</keyword>